<keyword evidence="4" id="KW-0949">S-adenosyl-L-methionine</keyword>
<evidence type="ECO:0000256" key="1">
    <source>
        <dbReference type="ARBA" id="ARBA00006594"/>
    </source>
</evidence>
<evidence type="ECO:0000256" key="4">
    <source>
        <dbReference type="ARBA" id="ARBA00022691"/>
    </source>
</evidence>
<dbReference type="Pfam" id="PF01555">
    <property type="entry name" value="N6_N4_Mtase"/>
    <property type="match status" value="1"/>
</dbReference>
<dbReference type="AlphaFoldDB" id="A0AAJ2UCW6"/>
<dbReference type="PIRSF" id="PIRSF015855">
    <property type="entry name" value="TypeIII_Mtase_mKpnI"/>
    <property type="match status" value="1"/>
</dbReference>
<dbReference type="GO" id="GO:0003677">
    <property type="term" value="F:DNA binding"/>
    <property type="evidence" value="ECO:0007669"/>
    <property type="project" value="InterPro"/>
</dbReference>
<evidence type="ECO:0000256" key="2">
    <source>
        <dbReference type="ARBA" id="ARBA00022603"/>
    </source>
</evidence>
<accession>A0AAJ2UCW6</accession>
<dbReference type="RefSeq" id="WP_318087395.1">
    <property type="nucleotide sequence ID" value="NZ_JAWPFE010000022.1"/>
</dbReference>
<gene>
    <name evidence="6" type="ORF">R7W54_03165</name>
</gene>
<reference evidence="6" key="1">
    <citation type="submission" date="2023-10" db="EMBL/GenBank/DDBJ databases">
        <title>Genome sequences of Mycoplasma ovipneumoniae isolated from goats.</title>
        <authorList>
            <person name="Spergser J."/>
        </authorList>
    </citation>
    <scope>NUCLEOTIDE SEQUENCE</scope>
    <source>
        <strain evidence="6">5N</strain>
    </source>
</reference>
<dbReference type="GO" id="GO:0008170">
    <property type="term" value="F:N-methyltransferase activity"/>
    <property type="evidence" value="ECO:0007669"/>
    <property type="project" value="InterPro"/>
</dbReference>
<dbReference type="GO" id="GO:0032259">
    <property type="term" value="P:methylation"/>
    <property type="evidence" value="ECO:0007669"/>
    <property type="project" value="UniProtKB-KW"/>
</dbReference>
<comment type="caution">
    <text evidence="6">The sequence shown here is derived from an EMBL/GenBank/DDBJ whole genome shotgun (WGS) entry which is preliminary data.</text>
</comment>
<sequence length="583" mass="68053">MNQNNLLEKYKQQIEEISSKELNPDQKNLAIQILEKFEPSKLEYVFQFISQRIKTGFRFDVAPESDSDRVAILQKNEDLSFVLDKNQSEENTLIIGENYDALKNLLVLERERERERERETAPGYDVIYIDPPYNTQASFNEGNQIANDKENILPSKFIYRDKYSRNGWLNLLNERLNLAKKLLKEDGLIFISIDDNQQAYLKILMDEIFGEENFVTNIVWVKKNSPGGNTSFDYKITQNTEYILTYAKNLNKCKFNYQKYDEKDFKKLGYTLKDEYFDQRGYYKLIDLHHTSSTGAFQYIKSLDYPIMAPDGTSFTLYLNKNNPESARYTWGKDTFVEGEKQGFIEIVKNSHGDWVAKRKQYQYVKFNPRTKKIEQIDAGVPFKNIISDFYSLNGGLELKEIFNSKNIFDFPKPVELISHLINIHPNKNARVLDFFAGSGTTGHAIWNLNRQDGGKRSFTLITNNQNNIATDVTYERLFRISNGKGTENQEFDWSKNNKPYLQNLKVFDICYYNTQIFDSKSKLDSKCKLVSESGLNDLVNSLLKLFKDFDIKVDSNHKDTKNTRYIELLNHLLALKPQEKDS</sequence>
<evidence type="ECO:0000256" key="3">
    <source>
        <dbReference type="ARBA" id="ARBA00022679"/>
    </source>
</evidence>
<dbReference type="SUPFAM" id="SSF53335">
    <property type="entry name" value="S-adenosyl-L-methionine-dependent methyltransferases"/>
    <property type="match status" value="1"/>
</dbReference>
<dbReference type="Gene3D" id="3.40.50.150">
    <property type="entry name" value="Vaccinia Virus protein VP39"/>
    <property type="match status" value="1"/>
</dbReference>
<dbReference type="InterPro" id="IPR002052">
    <property type="entry name" value="DNA_methylase_N6_adenine_CS"/>
</dbReference>
<dbReference type="PRINTS" id="PR00506">
    <property type="entry name" value="D21N6MTFRASE"/>
</dbReference>
<evidence type="ECO:0000313" key="6">
    <source>
        <dbReference type="EMBL" id="MDW2892959.1"/>
    </source>
</evidence>
<keyword evidence="3" id="KW-0808">Transferase</keyword>
<evidence type="ECO:0000259" key="5">
    <source>
        <dbReference type="Pfam" id="PF01555"/>
    </source>
</evidence>
<dbReference type="EMBL" id="JAWPFE010000022">
    <property type="protein sequence ID" value="MDW2892959.1"/>
    <property type="molecule type" value="Genomic_DNA"/>
</dbReference>
<dbReference type="Proteomes" id="UP001281777">
    <property type="component" value="Unassembled WGS sequence"/>
</dbReference>
<proteinExistence type="inferred from homology"/>
<dbReference type="InterPro" id="IPR002295">
    <property type="entry name" value="N4/N6-MTase_EcoPI_Mod-like"/>
</dbReference>
<feature type="domain" description="DNA methylase N-4/N-6" evidence="5">
    <location>
        <begin position="125"/>
        <end position="452"/>
    </location>
</feature>
<dbReference type="InterPro" id="IPR029063">
    <property type="entry name" value="SAM-dependent_MTases_sf"/>
</dbReference>
<comment type="similarity">
    <text evidence="1">Belongs to the N(4)/N(6)-methyltransferase family.</text>
</comment>
<keyword evidence="2 6" id="KW-0489">Methyltransferase</keyword>
<dbReference type="InterPro" id="IPR002941">
    <property type="entry name" value="DNA_methylase_N4/N6"/>
</dbReference>
<dbReference type="PROSITE" id="PS00092">
    <property type="entry name" value="N6_MTASE"/>
    <property type="match status" value="1"/>
</dbReference>
<protein>
    <submittedName>
        <fullName evidence="6">DNA methyltransferase</fullName>
    </submittedName>
</protein>
<name>A0AAJ2UCW6_9BACT</name>
<organism evidence="6 7">
    <name type="scientific">Mesomycoplasma ovipneumoniae</name>
    <dbReference type="NCBI Taxonomy" id="29562"/>
    <lineage>
        <taxon>Bacteria</taxon>
        <taxon>Bacillati</taxon>
        <taxon>Mycoplasmatota</taxon>
        <taxon>Mycoplasmoidales</taxon>
        <taxon>Metamycoplasmataceae</taxon>
        <taxon>Mesomycoplasma</taxon>
    </lineage>
</organism>
<evidence type="ECO:0000313" key="7">
    <source>
        <dbReference type="Proteomes" id="UP001281777"/>
    </source>
</evidence>